<dbReference type="Gene3D" id="3.30.559.10">
    <property type="entry name" value="Chloramphenicol acetyltransferase-like domain"/>
    <property type="match status" value="6"/>
</dbReference>
<dbReference type="PROSITE" id="PS50075">
    <property type="entry name" value="CARRIER"/>
    <property type="match status" value="4"/>
</dbReference>
<dbReference type="Proteomes" id="UP001597340">
    <property type="component" value="Unassembled WGS sequence"/>
</dbReference>
<feature type="domain" description="Carrier" evidence="9">
    <location>
        <begin position="2651"/>
        <end position="2726"/>
    </location>
</feature>
<sequence length="5019" mass="564354">HQVKIRGYRIELGEVETQLLKVEAVQETVVVAREDESGQKQLCAYFTANAELTASELRGALAQELPSYMIPSYFVQLEHMPLSPNGKIDRKALPAPEEHMNTGQEYVAPRSEREAQLVRIWQEVLGLQTVGIKDNFFEIGGHSLRATIVTARIQKEMNVGISLREVFQAPTIEQMAQLLDGREHIDYASIPNVEGQAYYPVSSAQKRLYLLSQLEGGETSYNMPGVLMVEGSLDRSRAEEAFRQLIRRHETLRTSFDVVNGEPVQRVQPEVPFAVEYIQAKEEEAPAHIRRFVRAFDLRQAPLLRVGLIELEAERHLLLFDMHHIVSDGASINILVEEFNRFYEGEELPKLRIQYKDYAAWQLAEARSERLSKQAAYWLDVYRDELPVLELPTDYARPPVQSFAGSSIEFVINQRQTHALQQLAAQTGSTLFMVLLSAYTALLHKYTRQEDIIVGTPIAGRPHADLEGMIGMFVNTLALRNFPAADKTFYQYVLEVKESALKAYENQDFPFEELVEKLDLRRDLSRNPIFDTLFVLQNTEQGDQEIDGLQFKPYAHPHQTAKFDLTLHVTENEEELACSLEYATALFQRETVERMTKHLVQLIDVILEKPETKLSSIEIITPQEKVRIVEQFNATAADYPREKTIYQLFEEQAAGSLAHVAVVCEDARLTYRELNERANRLARTLRDKGVVRDQPVAIAAHRSIELVVGVLAILKAGGAYVPIDPDYPAERIGYMLEDSGAKLLLIRRDDVADIGFAGSVIDLDDDAAYAEDGSNLGLTGAPGDLAYVIYTSGTTGRPKGVMVEHRNVVRLVKSTDYAQLDETTRILQTGAVVFDASTFEIWGALLNGGQLYLASNDVILDARKLRQAIEQYGITTMWLTSPLFNQLSQQDSKLFGAIKTLIVGGDMLSAPHINRVLRDNPGLDIVNGYGPTENTTFSTTYAIPGELTESAPIGRPIRNSTAYVVDSSMKLLPIGAWGELIVGGDGVARGYLNRPELTVEKFVQDPVKPGEICYRTGDLVRWRADGNLEIKGRIDEQVKIRGFRIELGEVEAQLAKIESIREAVVIARADESEQKQLCAYFAASNRLSAGEIRSALAKELPNYMIPSYFVQLEQLPLTANGKVDRRALPAPEENVHTGTEYAAPRTAVEQALASVWQSVLGVRNIGIHDSFFDLGGDSIKSIQVSSRLFQAGYKLEMKDMFKHPTIAGLSPYVQMVSRIAEQGEVSGATKLLPVQRWFFEQHSVSPHHFNQAVMLYREDGFEEAVLHQTMKKIAEHHDALRLVFRQTEHGYEAWNRGMAEGELYTLEIVDFKEQVAPEAAIHAKASEIQRGIDLIHGPLMKLGLFRCAEGDHLLIVIHHLAVDGVSWRILFEDIATGYEQAVNGQEIQLPQKTDSYRTWAQQLSLYAESPAMEHERAYWEQLGQIVAEPLPKDEVQTCPLVLDSETITIQWTEEETELLLKQANRAYNTETNDLLLTALGLAVQAWSGIGRVLVNLEGHGREPIIPDIDITRTVGWFTSQFPVALEIGSNNDLSGQIKRIKESMRSIPHKGIGFGLLKYGSANLERVIRELKPEISFNYLGQFDQDLDNSSLQLSPYSTGGAISEHAVQAYTLDMNGMISEGTLSLAITYSSKQYRKETVERLSELIRTSLQKVIRHCTSKETAELTPSDILLKGLTIEQLDQLASHHRHVGEIENVYKLTPMQKGMFFHSLLEPHSLSYFEQATFEWHGHFDAQSFAQSLDALVQRHAALRTNFYNGWGDPVQIVYRTKRSEFNYEDLRGMEQLQREAYIRNYIDDDRNRGFDLTQDPLLRVSVLHKGEADYLLMWSFHHIIMDGWCVPLITQEVFETYFAISQQREPEFLPALPYSRYIEWLDRQDDQAAAEYWSDYLADYEQHTQIPQAKAQNKPEAYVSKQIVCELGKDLTGRIEQAAKRYQVTVSTLMQTVWGIVLQKYNSSRDVVFGSVVSGRPAEIPGIESMIGLFINTIPVRVRSDETISFADMVKRQQQQYLASHAYDTYPLYEIQTQTGQQHLITHIMVFENYPVEQQIELLGGEQAAFEITDAELFEQTNYDFNLIVLPGEEFKIVFRYNELVYEQSGIEQIQGHLIHMLEQVVSRPNIRVNELKLATPQEEAQMLLLGGSATTAYPKEKTIHQLFEEQAARSLAQVAVVYEDARLTYRELNERANRLARTLRDKGVVRDQPVAIAAHRSIELVVGVLAILKAGGAYVPIDPDYPAERIGYMLEDSGAKLLLIRRDDVADIGFAGSVIDLDDDAAYAEDGSNLGLTGASGDLAYVIYTSGTTGRPKGVMVEHQNVVRLVKNTDYVQLDETTRILQTGAVVFDASTFEIWGALLNGGQLYLASNDVILDAWELKQAIERYGITTMWLTSPLFNQLSQQDSKLFGTIKTLIVGGDMLSVPHINRVLRDNPGLGIVNGYGPTENTTFSTTYAIPGELTESVPIGRPICNSTAYVVDSSMKLLPIGAWGELIVGGDGVARGYLNRPELTMEKFVQDPVKPGEICYRTGDLVRWRADGNLEIKGRIDEQVKIRGYRIELGEVEAHLLQVESVQEAVVIAREDQTGQKQLAAYFAADKMLPASELKAALAQELPTYMLPAYFVQVDRLPLTPNGKVDRKALPAPQEIETAGSRHEAPRTPIEASLANIWQEVLGLKSVGIKDNFFDIGGHSLRATLLVSRIHKELNGHIALREVFQFPTIEQMAEIIESRDQAAYASIPVVGERSYYPVSSAQKRLYVLSQIEGGEISYNMPGVMTVEGELDRTRLEAAFRQLIRRHETLRTSFDVVDGEPVQKVHEEVSFAVEYAEVREEEAREHVREFIRPFDLRQAPLLRVGLLRLQKDRHLLLFDMHHIVSDGASMNILVEEFIQLYEGAELPELRIQYKDYAVWQQLEVQSERIGKQEAYWLDTFRGELPVLDLPTDGVRPALQSFEGDQIEFVIDASRSEALKRLAASTGSTLYMVLLSAYTTLLHKYTGQEDVIVGTPIAGRPHGELEGLIGMFVGTLALRNYPSGEKTFLDYLQEVKETSLQAYEHQDYPLEELVAKLNVKRDLSRNPLFDTMFALHNLEQGQREIAGLQFKPYPHEHRSAKFDLMFNVTEQGSELAYSLEYASVLFKRETAERIANHFVQVIDAVANAPETKLSEIAIITATEQAQILEQFNATAADYPKDKTIHQMFEEQVERTPEQTAVVLGESRLTYRELNERANRLARTLRKQGVQADQRVGLMAERSLDMMVGIFAILKAGGAYVPIDPDYPEERIRYMLEDSGAKLLLLQGHLQDRISFAGRTLKLDEAQAYVEDGSNLAPIAGPRDMAYVIYTSGSTGKPKGVMVEHGSVINRLTWMQRVYPFDAGETILQKTAITFDVSVWELFGWSSVGASLCLLPVGGEKDPEVILETIDVQRISRIHFVPAMLNVFLEYIERQGEPAQSKLASLKQVSTSGEALTPIAAARFQQYVAPVSQAKLVNLYGPTEATVEVSYFNLQADETYRTVPIGKPISNIRLYIVSEGGKLQPIGVPGELCIAGDGVARGYLNRPELTAEKFVDDPFVPEERMYRTGDLVRWQADGNIEYLGRIDHQVKIRGYRIELGEVETQLLKVKAVQEAVVVAREDESGQKQMCAYFTANAELTASELRGALAQELPGYMIPSHFVQLEHMPLSPNGKIDRKALPAPESNLSAGTAYVAPRTAVEQALAAVWQGALGVSRVGIYDNFFDLGGDSIKSIQVSSRLLQAGYKMDMKHLFKYPTIAELSPYVQTAERIADQGEVTGETPLLPIQHWFFEQAPVDLHHFNHAVMLYRAEGFELGALRQTMTKIAEHHDALRLVFRQSDRGYEAWNRGISEGELYTLDIADFRGEADCAAAIEAKASDIQRSINLNEGPLLKLGLFHCADGDHLLIVIHHLAVDGVSWRILFEDIATGYEQAASGQEIRLPHKTDSFRTWAQQLPQYAASPAMESEREYWRQIVQTAAATEPLPKDETHDNPTRIEGETVTVQWSEEETSLLLKQANHAYNTEVNDLLLTALGMAVHAWTGTEQVLVSLEGHGREPIIPDTDITRTVGWFTSQYPVVLEVGAEQDVSRSIKRVKEGLRRIPNKGIGYGILTYLSGNGENEDHALRLQPEISFNYLGQFDQDLDSNKLQISPYPVGASMSEKMAQRYTLDINGMISLGVLSLTIDYNGRQYRKETVEKLSDLLRTSLREVILHCADKDQTELTPSDLLLSDLSMEELEQLVQQTAHIGEVENVYKLTSMQKGMLFHSQLEPGSTAYFEQAVFSLQGSLDVDVFVQSLDALVQRHDVLRTSFYSGLAEPVQVVYRHKSCGFYYEDLRELEEAARETYAQAFSVNDMTAGFDLAQDALLRVSVLRTGEQTYRFYWSFHHIIMDGWCVPIMMQEVFEHYAAIQEQREPELSVVLPYSQYIEWLDRQNPEEAATYWSKYLEGYEQQTQLPQEIQENPQSRTEGYVPEEFVCDLGEELTHRMQLISKQYQVTINTLMQTAWGLVLQRYNSSRDVVFGSVVSGRPAEITGIETMIGLFINTIPVRVRADEGAAFADVLKATQEQALASNAYDTYPLYEIQARTEQKQSLISHIMVFENYPMEQQIEQSASTDEDDFEITNVSMFDQTSYDFNLIVIPGEAVRISFRYNSLVYKQASVERMQGHFVHVLEQITANPNLLVSELEVATREEMMQILKQFNATAADYPKDKTIHQMFEEQAERTPEQTAVVFGESRLTYRELNERANRLARTLRAEGVQADQLVGLMAERSLDMMVGIFAILKAGGAYVPIAPDYPEERIRYMLEDSGAKLLLLPSHLQDRISFAGRTLKLDETQAYVKDGSNLAPIAGPRDIAYVIYTSGSTGKPKGVMIEHRSVINRLTWMQEAYPLDAGDMILQKTAITFDVSVWELFWWSFVGASMCLLPVGGEKDPEVIVETIAAQKVSTMHFVPAMLSAFLEHIEHQGESAQSKLASLKQVFASGEALTPNAAARFQQYVAPVSQAKLVNLYGPTEATV</sequence>
<gene>
    <name evidence="10" type="ORF">ACFQ5D_22170</name>
</gene>
<dbReference type="NCBIfam" id="TIGR01733">
    <property type="entry name" value="AA-adenyl-dom"/>
    <property type="match status" value="3"/>
</dbReference>
<keyword evidence="4" id="KW-0597">Phosphoprotein</keyword>
<feature type="domain" description="Carrier" evidence="9">
    <location>
        <begin position="1143"/>
        <end position="1217"/>
    </location>
</feature>
<dbReference type="Pfam" id="PF00501">
    <property type="entry name" value="AMP-binding"/>
    <property type="match status" value="4"/>
</dbReference>
<evidence type="ECO:0000313" key="11">
    <source>
        <dbReference type="Proteomes" id="UP001597340"/>
    </source>
</evidence>
<dbReference type="NCBIfam" id="NF003417">
    <property type="entry name" value="PRK04813.1"/>
    <property type="match status" value="5"/>
</dbReference>
<organism evidence="10 11">
    <name type="scientific">Paenibacillus farraposensis</name>
    <dbReference type="NCBI Taxonomy" id="2807095"/>
    <lineage>
        <taxon>Bacteria</taxon>
        <taxon>Bacillati</taxon>
        <taxon>Bacillota</taxon>
        <taxon>Bacilli</taxon>
        <taxon>Bacillales</taxon>
        <taxon>Paenibacillaceae</taxon>
        <taxon>Paenibacillus</taxon>
    </lineage>
</organism>
<dbReference type="Pfam" id="PF13193">
    <property type="entry name" value="AMP-binding_C"/>
    <property type="match status" value="4"/>
</dbReference>
<dbReference type="Pfam" id="PF00550">
    <property type="entry name" value="PP-binding"/>
    <property type="match status" value="4"/>
</dbReference>
<comment type="cofactor">
    <cofactor evidence="1">
        <name>pantetheine 4'-phosphate</name>
        <dbReference type="ChEBI" id="CHEBI:47942"/>
    </cofactor>
</comment>
<dbReference type="PROSITE" id="PS00455">
    <property type="entry name" value="AMP_BINDING"/>
    <property type="match status" value="4"/>
</dbReference>
<comment type="similarity">
    <text evidence="2">Belongs to the ATP-dependent AMP-binding enzyme family.</text>
</comment>
<evidence type="ECO:0000256" key="6">
    <source>
        <dbReference type="ARBA" id="ARBA00022737"/>
    </source>
</evidence>
<dbReference type="InterPro" id="IPR020845">
    <property type="entry name" value="AMP-binding_CS"/>
</dbReference>
<keyword evidence="11" id="KW-1185">Reference proteome</keyword>
<keyword evidence="5" id="KW-0436">Ligase</keyword>
<dbReference type="InterPro" id="IPR010060">
    <property type="entry name" value="NRPS_synth"/>
</dbReference>
<dbReference type="NCBIfam" id="TIGR01720">
    <property type="entry name" value="NRPS-para261"/>
    <property type="match status" value="2"/>
</dbReference>
<dbReference type="NCBIfam" id="NF004282">
    <property type="entry name" value="PRK05691.1"/>
    <property type="match status" value="7"/>
</dbReference>
<protein>
    <submittedName>
        <fullName evidence="10">Non-ribosomal peptide synthase/polyketide synthase</fullName>
    </submittedName>
</protein>
<keyword evidence="8" id="KW-0511">Multifunctional enzyme</keyword>
<dbReference type="EMBL" id="JBHTNZ010000055">
    <property type="protein sequence ID" value="MFD1463996.1"/>
    <property type="molecule type" value="Genomic_DNA"/>
</dbReference>
<dbReference type="CDD" id="cd19534">
    <property type="entry name" value="E_NRPS"/>
    <property type="match status" value="2"/>
</dbReference>
<dbReference type="InterPro" id="IPR006162">
    <property type="entry name" value="Ppantetheine_attach_site"/>
</dbReference>
<dbReference type="InterPro" id="IPR009081">
    <property type="entry name" value="PP-bd_ACP"/>
</dbReference>
<keyword evidence="6" id="KW-0677">Repeat</keyword>
<dbReference type="InterPro" id="IPR000873">
    <property type="entry name" value="AMP-dep_synth/lig_dom"/>
</dbReference>
<dbReference type="SMART" id="SM00823">
    <property type="entry name" value="PKS_PP"/>
    <property type="match status" value="4"/>
</dbReference>
<reference evidence="11" key="1">
    <citation type="journal article" date="2019" name="Int. J. Syst. Evol. Microbiol.">
        <title>The Global Catalogue of Microorganisms (GCM) 10K type strain sequencing project: providing services to taxonomists for standard genome sequencing and annotation.</title>
        <authorList>
            <consortium name="The Broad Institute Genomics Platform"/>
            <consortium name="The Broad Institute Genome Sequencing Center for Infectious Disease"/>
            <person name="Wu L."/>
            <person name="Ma J."/>
        </authorList>
    </citation>
    <scope>NUCLEOTIDE SEQUENCE [LARGE SCALE GENOMIC DNA]</scope>
    <source>
        <strain evidence="11">CCM 9147</strain>
    </source>
</reference>
<evidence type="ECO:0000256" key="8">
    <source>
        <dbReference type="ARBA" id="ARBA00023268"/>
    </source>
</evidence>
<evidence type="ECO:0000256" key="7">
    <source>
        <dbReference type="ARBA" id="ARBA00023194"/>
    </source>
</evidence>
<dbReference type="CDD" id="cd19531">
    <property type="entry name" value="LCL_NRPS-like"/>
    <property type="match status" value="2"/>
</dbReference>
<dbReference type="Gene3D" id="3.30.559.30">
    <property type="entry name" value="Nonribosomal peptide synthetase, condensation domain"/>
    <property type="match status" value="6"/>
</dbReference>
<dbReference type="SUPFAM" id="SSF56801">
    <property type="entry name" value="Acetyl-CoA synthetase-like"/>
    <property type="match status" value="5"/>
</dbReference>
<dbReference type="InterPro" id="IPR023213">
    <property type="entry name" value="CAT-like_dom_sf"/>
</dbReference>
<dbReference type="PANTHER" id="PTHR45527:SF1">
    <property type="entry name" value="FATTY ACID SYNTHASE"/>
    <property type="match status" value="1"/>
</dbReference>
<dbReference type="Gene3D" id="3.40.50.980">
    <property type="match status" value="8"/>
</dbReference>
<dbReference type="Gene3D" id="3.30.300.30">
    <property type="match status" value="4"/>
</dbReference>
<accession>A0ABW4DJI1</accession>
<feature type="domain" description="Carrier" evidence="9">
    <location>
        <begin position="3698"/>
        <end position="3772"/>
    </location>
</feature>
<dbReference type="Gene3D" id="2.30.38.10">
    <property type="entry name" value="Luciferase, Domain 3"/>
    <property type="match status" value="3"/>
</dbReference>
<dbReference type="Pfam" id="PF00668">
    <property type="entry name" value="Condensation"/>
    <property type="match status" value="6"/>
</dbReference>
<dbReference type="InterPro" id="IPR036736">
    <property type="entry name" value="ACP-like_sf"/>
</dbReference>
<dbReference type="SUPFAM" id="SSF47336">
    <property type="entry name" value="ACP-like"/>
    <property type="match status" value="4"/>
</dbReference>
<dbReference type="Gene3D" id="1.10.1200.10">
    <property type="entry name" value="ACP-like"/>
    <property type="match status" value="4"/>
</dbReference>
<evidence type="ECO:0000256" key="4">
    <source>
        <dbReference type="ARBA" id="ARBA00022553"/>
    </source>
</evidence>
<dbReference type="CDD" id="cd19543">
    <property type="entry name" value="DCL_NRPS"/>
    <property type="match status" value="2"/>
</dbReference>
<dbReference type="SUPFAM" id="SSF52777">
    <property type="entry name" value="CoA-dependent acyltransferases"/>
    <property type="match status" value="12"/>
</dbReference>
<evidence type="ECO:0000256" key="1">
    <source>
        <dbReference type="ARBA" id="ARBA00001957"/>
    </source>
</evidence>
<evidence type="ECO:0000256" key="5">
    <source>
        <dbReference type="ARBA" id="ARBA00022598"/>
    </source>
</evidence>
<dbReference type="InterPro" id="IPR010071">
    <property type="entry name" value="AA_adenyl_dom"/>
</dbReference>
<dbReference type="RefSeq" id="WP_377570909.1">
    <property type="nucleotide sequence ID" value="NZ_JBHTNZ010000055.1"/>
</dbReference>
<proteinExistence type="inferred from homology"/>
<dbReference type="InterPro" id="IPR045851">
    <property type="entry name" value="AMP-bd_C_sf"/>
</dbReference>
<dbReference type="PROSITE" id="PS00012">
    <property type="entry name" value="PHOSPHOPANTETHEINE"/>
    <property type="match status" value="3"/>
</dbReference>
<dbReference type="PANTHER" id="PTHR45527">
    <property type="entry name" value="NONRIBOSOMAL PEPTIDE SYNTHETASE"/>
    <property type="match status" value="1"/>
</dbReference>
<evidence type="ECO:0000313" key="10">
    <source>
        <dbReference type="EMBL" id="MFD1463996.1"/>
    </source>
</evidence>
<evidence type="ECO:0000256" key="2">
    <source>
        <dbReference type="ARBA" id="ARBA00006432"/>
    </source>
</evidence>
<dbReference type="InterPro" id="IPR001242">
    <property type="entry name" value="Condensation_dom"/>
</dbReference>
<keyword evidence="3" id="KW-0596">Phosphopantetheine</keyword>
<comment type="caution">
    <text evidence="10">The sequence shown here is derived from an EMBL/GenBank/DDBJ whole genome shotgun (WGS) entry which is preliminary data.</text>
</comment>
<dbReference type="CDD" id="cd05930">
    <property type="entry name" value="A_NRPS"/>
    <property type="match status" value="1"/>
</dbReference>
<dbReference type="CDD" id="cd12117">
    <property type="entry name" value="A_NRPS_Srf_like"/>
    <property type="match status" value="2"/>
</dbReference>
<dbReference type="InterPro" id="IPR020806">
    <property type="entry name" value="PKS_PP-bd"/>
</dbReference>
<name>A0ABW4DJI1_9BACL</name>
<evidence type="ECO:0000259" key="9">
    <source>
        <dbReference type="PROSITE" id="PS50075"/>
    </source>
</evidence>
<dbReference type="InterPro" id="IPR025110">
    <property type="entry name" value="AMP-bd_C"/>
</dbReference>
<feature type="non-terminal residue" evidence="10">
    <location>
        <position position="1"/>
    </location>
</feature>
<feature type="domain" description="Carrier" evidence="9">
    <location>
        <begin position="108"/>
        <end position="183"/>
    </location>
</feature>
<keyword evidence="7" id="KW-0045">Antibiotic biosynthesis</keyword>
<evidence type="ECO:0000256" key="3">
    <source>
        <dbReference type="ARBA" id="ARBA00022450"/>
    </source>
</evidence>
<feature type="non-terminal residue" evidence="10">
    <location>
        <position position="5019"/>
    </location>
</feature>